<name>A0AC34F340_9BILA</name>
<reference evidence="2" key="1">
    <citation type="submission" date="2022-11" db="UniProtKB">
        <authorList>
            <consortium name="WormBaseParasite"/>
        </authorList>
    </citation>
    <scope>IDENTIFICATION</scope>
</reference>
<accession>A0AC34F340</accession>
<evidence type="ECO:0000313" key="2">
    <source>
        <dbReference type="WBParaSite" id="ES5_v2.g11420.t1"/>
    </source>
</evidence>
<dbReference type="WBParaSite" id="ES5_v2.g11420.t1">
    <property type="protein sequence ID" value="ES5_v2.g11420.t1"/>
    <property type="gene ID" value="ES5_v2.g11420"/>
</dbReference>
<proteinExistence type="predicted"/>
<evidence type="ECO:0000313" key="1">
    <source>
        <dbReference type="Proteomes" id="UP000887579"/>
    </source>
</evidence>
<protein>
    <submittedName>
        <fullName evidence="2">Uncharacterized protein</fullName>
    </submittedName>
</protein>
<dbReference type="Proteomes" id="UP000887579">
    <property type="component" value="Unplaced"/>
</dbReference>
<organism evidence="1 2">
    <name type="scientific">Panagrolaimus sp. ES5</name>
    <dbReference type="NCBI Taxonomy" id="591445"/>
    <lineage>
        <taxon>Eukaryota</taxon>
        <taxon>Metazoa</taxon>
        <taxon>Ecdysozoa</taxon>
        <taxon>Nematoda</taxon>
        <taxon>Chromadorea</taxon>
        <taxon>Rhabditida</taxon>
        <taxon>Tylenchina</taxon>
        <taxon>Panagrolaimomorpha</taxon>
        <taxon>Panagrolaimoidea</taxon>
        <taxon>Panagrolaimidae</taxon>
        <taxon>Panagrolaimus</taxon>
    </lineage>
</organism>
<sequence>MQTENHSIDQISQTNMDTITQDEENVVADYKTLQDILNDKIVEIERINKSNADLMEEKENLQLNFLKTNKNLENLVYQKELENKDIFDEKESLNIVIGKLQIKLDTCKKELSTSYMENDRQKQNDDAIKIYSTNKEKELEEEKEALQKVFEAKILELNGMNKLNEELAEEKRLLEHHLLNTKHELVDANKLIDQKESDNKNIIIENISLNDVIGKLQIQCDKFKEELESSVMENDRLKEENDGLMKAVHNYTSNEEKLAEEKQVIQQVLDDKLVEIDDMSKVNEDLVGEKNLLEQELLKAKRELADSNYLVIQKEAEIKNIFDDKQSLDGIINKLQMDYDICKDEFSNALIENDRLKEENEELIKVVNRKTRNEEKLEEEKEVLQQVLDSKTLEMDKLKQLLSNVQTELRFVVSKIRGLYVIKSELEAELDSFKIYFDHVTSSLSNTWANVKTLFDDFAAERLHNVSLSNQLEALQQEITVRERSRTPSLHDEGIMAYDSRRESFNGPALFDGENISQLMSFDERDEMRLDSGIGSNEPTPGTTPRDNIEQQSLVDQCTSSVFSQYLIFTFSLILFYIIYICLYGAIVPSWVYIKLRHERMPPQ</sequence>